<gene>
    <name evidence="1" type="ORF">METZ01_LOCUS427529</name>
</gene>
<dbReference type="EMBL" id="UINC01170566">
    <property type="protein sequence ID" value="SVD74675.1"/>
    <property type="molecule type" value="Genomic_DNA"/>
</dbReference>
<organism evidence="1">
    <name type="scientific">marine metagenome</name>
    <dbReference type="NCBI Taxonomy" id="408172"/>
    <lineage>
        <taxon>unclassified sequences</taxon>
        <taxon>metagenomes</taxon>
        <taxon>ecological metagenomes</taxon>
    </lineage>
</organism>
<dbReference type="AlphaFoldDB" id="A0A382XVI0"/>
<name>A0A382XVI0_9ZZZZ</name>
<evidence type="ECO:0000313" key="1">
    <source>
        <dbReference type="EMBL" id="SVD74675.1"/>
    </source>
</evidence>
<protein>
    <submittedName>
        <fullName evidence="1">Uncharacterized protein</fullName>
    </submittedName>
</protein>
<accession>A0A382XVI0</accession>
<reference evidence="1" key="1">
    <citation type="submission" date="2018-05" db="EMBL/GenBank/DDBJ databases">
        <authorList>
            <person name="Lanie J.A."/>
            <person name="Ng W.-L."/>
            <person name="Kazmierczak K.M."/>
            <person name="Andrzejewski T.M."/>
            <person name="Davidsen T.M."/>
            <person name="Wayne K.J."/>
            <person name="Tettelin H."/>
            <person name="Glass J.I."/>
            <person name="Rusch D."/>
            <person name="Podicherti R."/>
            <person name="Tsui H.-C.T."/>
            <person name="Winkler M.E."/>
        </authorList>
    </citation>
    <scope>NUCLEOTIDE SEQUENCE</scope>
</reference>
<proteinExistence type="predicted"/>
<sequence length="195" mass="22351">MDKEAREQLEEIMSEASLLLDNIGKAPLEKRKLFDWKEYLSTVWAVVEDHHEFIYPNGLTETFLSQIWKISDIHVGELIWEGENKQVQAIVDDKNDLYLSTGSAYLSHAIEQHEDERNGAKIQFPIKCWIQTKPDGVAKIESLDHAIINEWRTKMTSCIVLGNNEYLAYDIGEGLAKKVYFGTLTGDTNTPDFED</sequence>